<sequence length="77" mass="8619">MEISSGSKLDSYSLDSPHYELIQKPYSKYDIIKAAGKISKVLARDVGSYLASSLSNYVDQKGGQLMEWNLTFEGFTF</sequence>
<evidence type="ECO:0000313" key="1">
    <source>
        <dbReference type="EMBL" id="ETR66015.1"/>
    </source>
</evidence>
<gene>
    <name evidence="1" type="ORF">OMM_13370</name>
</gene>
<name>A0A1V1NTW4_9BACT</name>
<proteinExistence type="predicted"/>
<dbReference type="AlphaFoldDB" id="A0A1V1NTW4"/>
<organism evidence="1 2">
    <name type="scientific">Candidatus Magnetoglobus multicellularis str. Araruama</name>
    <dbReference type="NCBI Taxonomy" id="890399"/>
    <lineage>
        <taxon>Bacteria</taxon>
        <taxon>Pseudomonadati</taxon>
        <taxon>Thermodesulfobacteriota</taxon>
        <taxon>Desulfobacteria</taxon>
        <taxon>Desulfobacterales</taxon>
        <taxon>Desulfobacteraceae</taxon>
        <taxon>Candidatus Magnetoglobus</taxon>
    </lineage>
</organism>
<evidence type="ECO:0000313" key="2">
    <source>
        <dbReference type="Proteomes" id="UP000189670"/>
    </source>
</evidence>
<dbReference type="Proteomes" id="UP000189670">
    <property type="component" value="Unassembled WGS sequence"/>
</dbReference>
<reference evidence="2" key="1">
    <citation type="submission" date="2012-11" db="EMBL/GenBank/DDBJ databases">
        <authorList>
            <person name="Lucero-Rivera Y.E."/>
            <person name="Tovar-Ramirez D."/>
        </authorList>
    </citation>
    <scope>NUCLEOTIDE SEQUENCE [LARGE SCALE GENOMIC DNA]</scope>
    <source>
        <strain evidence="2">Araruama</strain>
    </source>
</reference>
<comment type="caution">
    <text evidence="1">The sequence shown here is derived from an EMBL/GenBank/DDBJ whole genome shotgun (WGS) entry which is preliminary data.</text>
</comment>
<dbReference type="EMBL" id="ATBP01002298">
    <property type="protein sequence ID" value="ETR66015.1"/>
    <property type="molecule type" value="Genomic_DNA"/>
</dbReference>
<accession>A0A1V1NTW4</accession>
<protein>
    <submittedName>
        <fullName evidence="1">Uncharacterized protein</fullName>
    </submittedName>
</protein>